<keyword evidence="2" id="KW-1185">Reference proteome</keyword>
<accession>A0AAE5WPP6</accession>
<evidence type="ECO:0000313" key="1">
    <source>
        <dbReference type="EMBL" id="QAS78572.1"/>
    </source>
</evidence>
<dbReference type="RefSeq" id="WP_128715540.1">
    <property type="nucleotide sequence ID" value="NZ_CP034998.1"/>
</dbReference>
<protein>
    <submittedName>
        <fullName evidence="1">Uncharacterized protein</fullName>
    </submittedName>
</protein>
<organism evidence="1 2">
    <name type="scientific">Rhizobium acidisoli</name>
    <dbReference type="NCBI Taxonomy" id="1538158"/>
    <lineage>
        <taxon>Bacteria</taxon>
        <taxon>Pseudomonadati</taxon>
        <taxon>Pseudomonadota</taxon>
        <taxon>Alphaproteobacteria</taxon>
        <taxon>Hyphomicrobiales</taxon>
        <taxon>Rhizobiaceae</taxon>
        <taxon>Rhizobium/Agrobacterium group</taxon>
        <taxon>Rhizobium</taxon>
    </lineage>
</organism>
<dbReference type="Proteomes" id="UP000220927">
    <property type="component" value="Chromosome"/>
</dbReference>
<name>A0AAE5WPP6_9HYPH</name>
<reference evidence="1 2" key="1">
    <citation type="submission" date="2019-01" db="EMBL/GenBank/DDBJ databases">
        <title>Genomic insights into the origins and evolution of symbiotic genes in the Phaseolus vulgaris microsymbionts.</title>
        <authorList>
            <person name="Tong W."/>
        </authorList>
    </citation>
    <scope>NUCLEOTIDE SEQUENCE [LARGE SCALE GENOMIC DNA]</scope>
    <source>
        <strain evidence="1 2">FH23</strain>
    </source>
</reference>
<dbReference type="AlphaFoldDB" id="A0AAE5WPP6"/>
<sequence>MIEGSLMPRRVLEASLTHMSPLHIGVLHRQDGFRSGVGIMPYGQGFLFQAARVRMSHLDGREILWDAPGLWNRAVSEGYSHLWLHADGPEHEAPIFDRTKVLDAFERPPFDRKIDDSGRAGVGFERLHNDRKKFRATPKNFEREIENDLTKLRQHVDNEVFDVELYYLLERTYNLVCGAEWAKENGNSRWAACDFALRSLADCLLALFEKVADAEGVPLSIEEMICGLRGRVLRNLRMTKEWRALAA</sequence>
<evidence type="ECO:0000313" key="2">
    <source>
        <dbReference type="Proteomes" id="UP000220927"/>
    </source>
</evidence>
<dbReference type="KEGG" id="rad:CO657_11035"/>
<gene>
    <name evidence="1" type="ORF">CO657_11035</name>
</gene>
<proteinExistence type="predicted"/>
<dbReference type="EMBL" id="CP034998">
    <property type="protein sequence ID" value="QAS78572.1"/>
    <property type="molecule type" value="Genomic_DNA"/>
</dbReference>